<feature type="domain" description="Solute-binding protein family 3/N-terminal" evidence="3">
    <location>
        <begin position="28"/>
        <end position="254"/>
    </location>
</feature>
<dbReference type="STRING" id="1036779.SAMN04515666_101782"/>
<dbReference type="SMART" id="SM00062">
    <property type="entry name" value="PBPb"/>
    <property type="match status" value="1"/>
</dbReference>
<dbReference type="Proteomes" id="UP000199664">
    <property type="component" value="Unassembled WGS sequence"/>
</dbReference>
<feature type="chain" id="PRO_5011530940" evidence="2">
    <location>
        <begin position="27"/>
        <end position="256"/>
    </location>
</feature>
<organism evidence="4 5">
    <name type="scientific">Bosea lupini</name>
    <dbReference type="NCBI Taxonomy" id="1036779"/>
    <lineage>
        <taxon>Bacteria</taxon>
        <taxon>Pseudomonadati</taxon>
        <taxon>Pseudomonadota</taxon>
        <taxon>Alphaproteobacteria</taxon>
        <taxon>Hyphomicrobiales</taxon>
        <taxon>Boseaceae</taxon>
        <taxon>Bosea</taxon>
    </lineage>
</organism>
<dbReference type="InterPro" id="IPR001638">
    <property type="entry name" value="Solute-binding_3/MltF_N"/>
</dbReference>
<evidence type="ECO:0000259" key="3">
    <source>
        <dbReference type="SMART" id="SM00062"/>
    </source>
</evidence>
<dbReference type="Pfam" id="PF00497">
    <property type="entry name" value="SBP_bac_3"/>
    <property type="match status" value="1"/>
</dbReference>
<evidence type="ECO:0000256" key="1">
    <source>
        <dbReference type="ARBA" id="ARBA00022729"/>
    </source>
</evidence>
<evidence type="ECO:0000313" key="5">
    <source>
        <dbReference type="Proteomes" id="UP000199664"/>
    </source>
</evidence>
<protein>
    <submittedName>
        <fullName evidence="4">Amino acid ABC transporter substrate-binding protein, PAAT family</fullName>
    </submittedName>
</protein>
<dbReference type="EMBL" id="FOAN01000001">
    <property type="protein sequence ID" value="SEK54407.1"/>
    <property type="molecule type" value="Genomic_DNA"/>
</dbReference>
<dbReference type="PANTHER" id="PTHR35936">
    <property type="entry name" value="MEMBRANE-BOUND LYTIC MUREIN TRANSGLYCOSYLASE F"/>
    <property type="match status" value="1"/>
</dbReference>
<keyword evidence="5" id="KW-1185">Reference proteome</keyword>
<dbReference type="AlphaFoldDB" id="A0A1H7HXP1"/>
<name>A0A1H7HXP1_9HYPH</name>
<proteinExistence type="predicted"/>
<accession>A0A1H7HXP1</accession>
<reference evidence="5" key="1">
    <citation type="submission" date="2016-10" db="EMBL/GenBank/DDBJ databases">
        <authorList>
            <person name="Varghese N."/>
            <person name="Submissions S."/>
        </authorList>
    </citation>
    <scope>NUCLEOTIDE SEQUENCE [LARGE SCALE GENOMIC DNA]</scope>
    <source>
        <strain evidence="5">LMG 26383,CCUG 61248,R- 45681</strain>
    </source>
</reference>
<feature type="signal peptide" evidence="2">
    <location>
        <begin position="1"/>
        <end position="26"/>
    </location>
</feature>
<gene>
    <name evidence="4" type="ORF">SAMN04515666_101782</name>
</gene>
<evidence type="ECO:0000256" key="2">
    <source>
        <dbReference type="SAM" id="SignalP"/>
    </source>
</evidence>
<keyword evidence="1 2" id="KW-0732">Signal</keyword>
<dbReference type="PANTHER" id="PTHR35936:SF17">
    <property type="entry name" value="ARGININE-BINDING EXTRACELLULAR PROTEIN ARTP"/>
    <property type="match status" value="1"/>
</dbReference>
<dbReference type="OrthoDB" id="9807134at2"/>
<evidence type="ECO:0000313" key="4">
    <source>
        <dbReference type="EMBL" id="SEK54407.1"/>
    </source>
</evidence>
<dbReference type="SUPFAM" id="SSF53850">
    <property type="entry name" value="Periplasmic binding protein-like II"/>
    <property type="match status" value="1"/>
</dbReference>
<sequence>MINKHKFTTILVCAAFSSVFAGASQAKDLRIATEGTYAPWSFVDAGGKLTGWDVDIANALCEAMKAKCTIMAQEWDGIIPGLNARKYDLIVASMGVTEKRKQQVAFSKKYKNTASQFVGKKDAPADTSPDALKGKRIGVQRGSIQDAYLTATYPKSEIVRYDKTTDVELDLIAGRVDLLLANKVTSMLGFLKRPEAASFALVGPEYTGGLLGEGNAIALRKDDAKLLEEVNAAIDTLIANGTYDSITRKYFDFKLM</sequence>
<dbReference type="Gene3D" id="3.40.190.10">
    <property type="entry name" value="Periplasmic binding protein-like II"/>
    <property type="match status" value="2"/>
</dbReference>
<dbReference type="RefSeq" id="WP_091829894.1">
    <property type="nucleotide sequence ID" value="NZ_FOAN01000001.1"/>
</dbReference>